<dbReference type="EMBL" id="KZ679262">
    <property type="protein sequence ID" value="PTB40888.1"/>
    <property type="molecule type" value="Genomic_DNA"/>
</dbReference>
<reference evidence="2 3" key="1">
    <citation type="submission" date="2016-07" db="EMBL/GenBank/DDBJ databases">
        <title>Multiple horizontal gene transfer events from other fungi enriched the ability of initially mycotrophic Trichoderma (Ascomycota) to feed on dead plant biomass.</title>
        <authorList>
            <consortium name="DOE Joint Genome Institute"/>
            <person name="Aerts A."/>
            <person name="Atanasova L."/>
            <person name="Chenthamara K."/>
            <person name="Zhang J."/>
            <person name="Grujic M."/>
            <person name="Henrissat B."/>
            <person name="Kuo A."/>
            <person name="Salamov A."/>
            <person name="Lipzen A."/>
            <person name="Labutti K."/>
            <person name="Barry K."/>
            <person name="Miao Y."/>
            <person name="Rahimi M.J."/>
            <person name="Shen Q."/>
            <person name="Grigoriev I.V."/>
            <person name="Kubicek C.P."/>
            <person name="Druzhinina I.S."/>
        </authorList>
    </citation>
    <scope>NUCLEOTIDE SEQUENCE [LARGE SCALE GENOMIC DNA]</scope>
    <source>
        <strain evidence="2 3">CBS 433.97</strain>
    </source>
</reference>
<feature type="region of interest" description="Disordered" evidence="1">
    <location>
        <begin position="28"/>
        <end position="54"/>
    </location>
</feature>
<name>A0A2T3Z7V8_TRIA4</name>
<dbReference type="Proteomes" id="UP000240493">
    <property type="component" value="Unassembled WGS sequence"/>
</dbReference>
<organism evidence="2 3">
    <name type="scientific">Trichoderma asperellum (strain ATCC 204424 / CBS 433.97 / NBRC 101777)</name>
    <dbReference type="NCBI Taxonomy" id="1042311"/>
    <lineage>
        <taxon>Eukaryota</taxon>
        <taxon>Fungi</taxon>
        <taxon>Dikarya</taxon>
        <taxon>Ascomycota</taxon>
        <taxon>Pezizomycotina</taxon>
        <taxon>Sordariomycetes</taxon>
        <taxon>Hypocreomycetidae</taxon>
        <taxon>Hypocreales</taxon>
        <taxon>Hypocreaceae</taxon>
        <taxon>Trichoderma</taxon>
    </lineage>
</organism>
<evidence type="ECO:0000256" key="1">
    <source>
        <dbReference type="SAM" id="MobiDB-lite"/>
    </source>
</evidence>
<keyword evidence="3" id="KW-1185">Reference proteome</keyword>
<sequence>MWLDVSSTSTGMSGGTLCLVPGTSTGPSCSTTLPGGTLDAGRQKEPAASRPAANRRCHHLNKLQCDGRNTGKALKPPLKQHKARSRDQHVMEHISSSSAGGDTPLLTSCGTNQPYASNGRPIRFAGPQNENLEPEQLHSLWINDKTNATGGALGGANAMHWAPNKQASGSHAPQDTFKLTAGSAPGSALNRFNKSVTEFMLTDGNAMPDPFPRIYCTAAQKGQGQPAPGAVPVINHCNGLA</sequence>
<evidence type="ECO:0000313" key="3">
    <source>
        <dbReference type="Proteomes" id="UP000240493"/>
    </source>
</evidence>
<evidence type="ECO:0000313" key="2">
    <source>
        <dbReference type="EMBL" id="PTB40888.1"/>
    </source>
</evidence>
<feature type="compositionally biased region" description="Low complexity" evidence="1">
    <location>
        <begin position="28"/>
        <end position="37"/>
    </location>
</feature>
<feature type="region of interest" description="Disordered" evidence="1">
    <location>
        <begin position="66"/>
        <end position="87"/>
    </location>
</feature>
<protein>
    <submittedName>
        <fullName evidence="2">Uncharacterized protein</fullName>
    </submittedName>
</protein>
<proteinExistence type="predicted"/>
<dbReference type="AlphaFoldDB" id="A0A2T3Z7V8"/>
<gene>
    <name evidence="2" type="ORF">M441DRAFT_47384</name>
</gene>
<accession>A0A2T3Z7V8</accession>